<dbReference type="Proteomes" id="UP001218231">
    <property type="component" value="Plasmid unnamed1"/>
</dbReference>
<geneLocation type="plasmid" evidence="4 5">
    <name>unnamed1</name>
</geneLocation>
<dbReference type="PANTHER" id="PTHR30295:SF1">
    <property type="entry name" value="DNA PROTECTION DURING STARVATION PROTEIN"/>
    <property type="match status" value="1"/>
</dbReference>
<dbReference type="InterPro" id="IPR012347">
    <property type="entry name" value="Ferritin-like"/>
</dbReference>
<dbReference type="PIRSF" id="PIRSF018063">
    <property type="entry name" value="Ferrtn_UCP018063"/>
    <property type="match status" value="1"/>
</dbReference>
<dbReference type="PANTHER" id="PTHR30295">
    <property type="entry name" value="BACTERIOFERRITIN"/>
    <property type="match status" value="1"/>
</dbReference>
<accession>A0ABY7U555</accession>
<evidence type="ECO:0000256" key="2">
    <source>
        <dbReference type="ARBA" id="ARBA00023004"/>
    </source>
</evidence>
<dbReference type="RefSeq" id="WP_273620309.1">
    <property type="nucleotide sequence ID" value="NZ_CP117418.1"/>
</dbReference>
<protein>
    <submittedName>
        <fullName evidence="4">Ferritin-like fold-containing protein</fullName>
    </submittedName>
</protein>
<evidence type="ECO:0000313" key="4">
    <source>
        <dbReference type="EMBL" id="WCT80037.1"/>
    </source>
</evidence>
<organism evidence="4 5">
    <name type="scientific">Novosphingobium humi</name>
    <dbReference type="NCBI Taxonomy" id="2282397"/>
    <lineage>
        <taxon>Bacteria</taxon>
        <taxon>Pseudomonadati</taxon>
        <taxon>Pseudomonadota</taxon>
        <taxon>Alphaproteobacteria</taxon>
        <taxon>Sphingomonadales</taxon>
        <taxon>Sphingomonadaceae</taxon>
        <taxon>Novosphingobium</taxon>
    </lineage>
</organism>
<dbReference type="EMBL" id="CP117418">
    <property type="protein sequence ID" value="WCT80037.1"/>
    <property type="molecule type" value="Genomic_DNA"/>
</dbReference>
<gene>
    <name evidence="4" type="ORF">PQ457_18435</name>
</gene>
<sequence length="184" mass="20263">MPPSTQPAQTFLSDVSSLRERTRQHIATGGMSQTYDGDVEAAIDILQAVLATEIVCFLRYTQHSIVARGIAGEAVKAEFAAHAQEEQAHVMLVAQRICQLGGIPDFDPKNLLSRSASSYATAMDLVDMITENLVAERIAVAHYRELARYFSDTDPTTRRMIEQILAAEEEHASDMADLLVRQNG</sequence>
<dbReference type="Gene3D" id="1.20.1260.10">
    <property type="match status" value="1"/>
</dbReference>
<proteinExistence type="predicted"/>
<evidence type="ECO:0000259" key="3">
    <source>
        <dbReference type="Pfam" id="PF00210"/>
    </source>
</evidence>
<dbReference type="SUPFAM" id="SSF47240">
    <property type="entry name" value="Ferritin-like"/>
    <property type="match status" value="1"/>
</dbReference>
<dbReference type="Pfam" id="PF00210">
    <property type="entry name" value="Ferritin"/>
    <property type="match status" value="1"/>
</dbReference>
<dbReference type="InterPro" id="IPR009078">
    <property type="entry name" value="Ferritin-like_SF"/>
</dbReference>
<name>A0ABY7U555_9SPHN</name>
<dbReference type="InterPro" id="IPR008331">
    <property type="entry name" value="Ferritin_DPS_dom"/>
</dbReference>
<evidence type="ECO:0000313" key="5">
    <source>
        <dbReference type="Proteomes" id="UP001218231"/>
    </source>
</evidence>
<keyword evidence="5" id="KW-1185">Reference proteome</keyword>
<keyword evidence="2" id="KW-0408">Iron</keyword>
<evidence type="ECO:0000256" key="1">
    <source>
        <dbReference type="ARBA" id="ARBA00022434"/>
    </source>
</evidence>
<keyword evidence="4" id="KW-0614">Plasmid</keyword>
<feature type="domain" description="Ferritin/DPS" evidence="3">
    <location>
        <begin position="43"/>
        <end position="180"/>
    </location>
</feature>
<reference evidence="4 5" key="1">
    <citation type="submission" date="2023-02" db="EMBL/GenBank/DDBJ databases">
        <title>Genome sequence of Novosphingobium humi KACC 19094.</title>
        <authorList>
            <person name="Kim S."/>
            <person name="Heo J."/>
            <person name="Kwon S.-W."/>
        </authorList>
    </citation>
    <scope>NUCLEOTIDE SEQUENCE [LARGE SCALE GENOMIC DNA]</scope>
    <source>
        <strain evidence="4 5">KACC 19094</strain>
        <plasmid evidence="4 5">unnamed1</plasmid>
    </source>
</reference>
<keyword evidence="1" id="KW-0409">Iron storage</keyword>
<dbReference type="InterPro" id="IPR014490">
    <property type="entry name" value="Dps-like"/>
</dbReference>